<gene>
    <name evidence="2" type="ORF">DKK76_00235</name>
    <name evidence="1" type="ORF">FPB0191_00048</name>
</gene>
<proteinExistence type="predicted"/>
<accession>A0A0A7S3U7</accession>
<dbReference type="InterPro" id="IPR023381">
    <property type="entry name" value="YP001051499.1-like_dom_sf"/>
</dbReference>
<reference evidence="2 4" key="2">
    <citation type="submission" date="2018-05" db="EMBL/GenBank/DDBJ databases">
        <title>Reference genomes for bee gut microbiota database.</title>
        <authorList>
            <person name="Ellegaard K.M."/>
        </authorList>
    </citation>
    <scope>NUCLEOTIDE SEQUENCE [LARGE SCALE GENOMIC DNA]</scope>
    <source>
        <strain evidence="2 4">ESL0167</strain>
    </source>
</reference>
<dbReference type="Gene3D" id="1.20.1590.10">
    <property type="entry name" value="YP_001051499.1 domain like"/>
    <property type="match status" value="1"/>
</dbReference>
<dbReference type="OrthoDB" id="9204516at2"/>
<dbReference type="KEGG" id="fpp:FPB0191_00048"/>
<dbReference type="RefSeq" id="WP_039103165.1">
    <property type="nucleotide sequence ID" value="NZ_CALYQC010000009.1"/>
</dbReference>
<dbReference type="HOGENOM" id="CLU_096082_0_0_6"/>
<dbReference type="EMBL" id="CP009056">
    <property type="protein sequence ID" value="AJA43916.1"/>
    <property type="molecule type" value="Genomic_DNA"/>
</dbReference>
<dbReference type="Pfam" id="PF04222">
    <property type="entry name" value="DUF416"/>
    <property type="match status" value="1"/>
</dbReference>
<evidence type="ECO:0000313" key="4">
    <source>
        <dbReference type="Proteomes" id="UP000247838"/>
    </source>
</evidence>
<sequence>MIQNPIHLRLAKLSNQQLTLFMVCLCERMYPNFAFYCQQIGNTDHRIYKNILDLIWETLLVKNTKINFDNQLEKLEEIIPLAQPDSVYSVYPAIDACQALSELLHANLSGDFIEFAVSISQLSLKTIAELEMNQTNQQLSIDEIKTLPAILDELDIQWEIYRLIKNDEINNGLAFIKGLKQDLREDQISNIGVFLSN</sequence>
<evidence type="ECO:0000313" key="3">
    <source>
        <dbReference type="Proteomes" id="UP000030901"/>
    </source>
</evidence>
<dbReference type="InterPro" id="IPR007338">
    <property type="entry name" value="DUF416"/>
</dbReference>
<dbReference type="AlphaFoldDB" id="A0A0A7S3U7"/>
<dbReference type="EMBL" id="QGLM01000001">
    <property type="protein sequence ID" value="PXY96915.1"/>
    <property type="molecule type" value="Genomic_DNA"/>
</dbReference>
<organism evidence="1 3">
    <name type="scientific">Frischella perrara</name>
    <dbReference type="NCBI Taxonomy" id="1267021"/>
    <lineage>
        <taxon>Bacteria</taxon>
        <taxon>Pseudomonadati</taxon>
        <taxon>Pseudomonadota</taxon>
        <taxon>Gammaproteobacteria</taxon>
        <taxon>Orbales</taxon>
        <taxon>Orbaceae</taxon>
        <taxon>Frischella</taxon>
    </lineage>
</organism>
<keyword evidence="3" id="KW-1185">Reference proteome</keyword>
<evidence type="ECO:0000313" key="2">
    <source>
        <dbReference type="EMBL" id="PXY96915.1"/>
    </source>
</evidence>
<protein>
    <submittedName>
        <fullName evidence="2">DUF416 domain-containing protein</fullName>
    </submittedName>
</protein>
<name>A0A0A7S3U7_FRIPE</name>
<evidence type="ECO:0000313" key="1">
    <source>
        <dbReference type="EMBL" id="AJA43916.1"/>
    </source>
</evidence>
<dbReference type="STRING" id="1267021.FPB0191_00048"/>
<reference evidence="1 3" key="1">
    <citation type="journal article" date="2014" name="Appl. Environ. Microbiol.">
        <title>Gut symbionts from distinct hosts exhibit genotoxic activity via divergent colibactin biosynthetic pathways.</title>
        <authorList>
            <person name="Engel P."/>
            <person name="Vizcaino M.I."/>
            <person name="Crawford J.M."/>
        </authorList>
    </citation>
    <scope>NUCLEOTIDE SEQUENCE [LARGE SCALE GENOMIC DNA]</scope>
    <source>
        <strain evidence="1 3">PEB0191</strain>
    </source>
</reference>
<dbReference type="Proteomes" id="UP000247838">
    <property type="component" value="Unassembled WGS sequence"/>
</dbReference>
<dbReference type="Proteomes" id="UP000030901">
    <property type="component" value="Chromosome"/>
</dbReference>